<dbReference type="InterPro" id="IPR038763">
    <property type="entry name" value="DHH_sf"/>
</dbReference>
<dbReference type="EC" id="3.1.4.-" evidence="1"/>
<feature type="binding site" evidence="2">
    <location>
        <position position="423"/>
    </location>
    <ligand>
        <name>Mn(2+)</name>
        <dbReference type="ChEBI" id="CHEBI:29035"/>
        <label>2</label>
    </ligand>
</feature>
<keyword evidence="2" id="KW-0464">Manganese</keyword>
<keyword evidence="1" id="KW-0378">Hydrolase</keyword>
<dbReference type="PROSITE" id="PS50887">
    <property type="entry name" value="GGDEF"/>
    <property type="match status" value="1"/>
</dbReference>
<keyword evidence="1" id="KW-1003">Cell membrane</keyword>
<dbReference type="SUPFAM" id="SSF64182">
    <property type="entry name" value="DHH phosphoesterases"/>
    <property type="match status" value="1"/>
</dbReference>
<protein>
    <recommendedName>
        <fullName evidence="1">Cyclic-di-AMP phosphodiesterase</fullName>
        <ecNumber evidence="1">3.1.4.-</ecNumber>
    </recommendedName>
</protein>
<dbReference type="Pfam" id="PF02272">
    <property type="entry name" value="DHHA1"/>
    <property type="match status" value="1"/>
</dbReference>
<dbReference type="GO" id="GO:0046872">
    <property type="term" value="F:metal ion binding"/>
    <property type="evidence" value="ECO:0007669"/>
    <property type="project" value="UniProtKB-KW"/>
</dbReference>
<evidence type="ECO:0000313" key="6">
    <source>
        <dbReference type="Proteomes" id="UP000214880"/>
    </source>
</evidence>
<dbReference type="InterPro" id="IPR000160">
    <property type="entry name" value="GGDEF_dom"/>
</dbReference>
<organism evidence="5 6">
    <name type="scientific">Dendrosporobacter quercicolus</name>
    <dbReference type="NCBI Taxonomy" id="146817"/>
    <lineage>
        <taxon>Bacteria</taxon>
        <taxon>Bacillati</taxon>
        <taxon>Bacillota</taxon>
        <taxon>Negativicutes</taxon>
        <taxon>Selenomonadales</taxon>
        <taxon>Sporomusaceae</taxon>
        <taxon>Dendrosporobacter</taxon>
    </lineage>
</organism>
<dbReference type="EMBL" id="FNHB01000010">
    <property type="protein sequence ID" value="SDN02143.1"/>
    <property type="molecule type" value="Genomic_DNA"/>
</dbReference>
<comment type="cofactor">
    <cofactor evidence="2">
        <name>Mn(2+)</name>
        <dbReference type="ChEBI" id="CHEBI:29035"/>
    </cofactor>
    <text evidence="2">For phosphodiesterase activity, probably binds 2 Mn(2+) per subunit.</text>
</comment>
<dbReference type="GO" id="GO:0003676">
    <property type="term" value="F:nucleic acid binding"/>
    <property type="evidence" value="ECO:0007669"/>
    <property type="project" value="UniProtKB-UniRule"/>
</dbReference>
<dbReference type="Gene3D" id="3.90.1640.10">
    <property type="entry name" value="inorganic pyrophosphatase (n-terminal core)"/>
    <property type="match status" value="1"/>
</dbReference>
<dbReference type="Proteomes" id="UP000214880">
    <property type="component" value="Unassembled WGS sequence"/>
</dbReference>
<dbReference type="PANTHER" id="PTHR47618">
    <property type="entry name" value="BIFUNCTIONAL OLIGORIBONUCLEASE AND PAP PHOSPHATASE NRNA"/>
    <property type="match status" value="1"/>
</dbReference>
<evidence type="ECO:0000256" key="1">
    <source>
        <dbReference type="PIRNR" id="PIRNR026583"/>
    </source>
</evidence>
<dbReference type="FunFam" id="3.90.1640.10:FF:000002">
    <property type="entry name" value="Cyclic-di-AMP phosphodiesterase"/>
    <property type="match status" value="1"/>
</dbReference>
<dbReference type="InterPro" id="IPR003156">
    <property type="entry name" value="DHHA1_dom"/>
</dbReference>
<dbReference type="GO" id="GO:0016787">
    <property type="term" value="F:hydrolase activity"/>
    <property type="evidence" value="ECO:0007669"/>
    <property type="project" value="UniProtKB-UniRule"/>
</dbReference>
<dbReference type="Gene3D" id="3.10.310.30">
    <property type="match status" value="1"/>
</dbReference>
<dbReference type="Pfam" id="PF24898">
    <property type="entry name" value="GGDEF_GdpP"/>
    <property type="match status" value="1"/>
</dbReference>
<comment type="function">
    <text evidence="1">Has phosphodiesterase (PDE) activity against cyclic-di-AMP (c-di-AMP).</text>
</comment>
<dbReference type="SMART" id="SM00267">
    <property type="entry name" value="GGDEF"/>
    <property type="match status" value="1"/>
</dbReference>
<proteinExistence type="inferred from homology"/>
<feature type="binding site" evidence="2">
    <location>
        <position position="423"/>
    </location>
    <ligand>
        <name>Mn(2+)</name>
        <dbReference type="ChEBI" id="CHEBI:29035"/>
        <label>1</label>
    </ligand>
</feature>
<dbReference type="InterPro" id="IPR051319">
    <property type="entry name" value="Oligoribo/pAp-PDE_c-di-AMP_PDE"/>
</dbReference>
<accession>A0A1G9Y133</accession>
<keyword evidence="6" id="KW-1185">Reference proteome</keyword>
<evidence type="ECO:0000256" key="2">
    <source>
        <dbReference type="PIRSR" id="PIRSR026583-50"/>
    </source>
</evidence>
<feature type="binding site" evidence="2">
    <location>
        <position position="354"/>
    </location>
    <ligand>
        <name>Mn(2+)</name>
        <dbReference type="ChEBI" id="CHEBI:29035"/>
        <label>1</label>
    </ligand>
</feature>
<keyword evidence="3" id="KW-1133">Transmembrane helix</keyword>
<keyword evidence="2" id="KW-0479">Metal-binding</keyword>
<comment type="catalytic activity">
    <reaction evidence="1">
        <text>3',3'-c-di-AMP + H2O = 5'-O-phosphonoadenylyl-(3'-&gt;5')-adenosine + H(+)</text>
        <dbReference type="Rhea" id="RHEA:54420"/>
        <dbReference type="ChEBI" id="CHEBI:15377"/>
        <dbReference type="ChEBI" id="CHEBI:15378"/>
        <dbReference type="ChEBI" id="CHEBI:71500"/>
        <dbReference type="ChEBI" id="CHEBI:138171"/>
    </reaction>
</comment>
<feature type="binding site" evidence="2">
    <location>
        <position position="502"/>
    </location>
    <ligand>
        <name>Mn(2+)</name>
        <dbReference type="ChEBI" id="CHEBI:29035"/>
        <label>2</label>
    </ligand>
</feature>
<dbReference type="Gene3D" id="3.30.450.20">
    <property type="entry name" value="PAS domain"/>
    <property type="match status" value="1"/>
</dbReference>
<dbReference type="GO" id="GO:0106409">
    <property type="term" value="F:cyclic-di-AMP phosphodiesterase activity"/>
    <property type="evidence" value="ECO:0007669"/>
    <property type="project" value="RHEA"/>
</dbReference>
<dbReference type="InterPro" id="IPR014528">
    <property type="entry name" value="GdpP/PdeA"/>
</dbReference>
<reference evidence="5 6" key="1">
    <citation type="submission" date="2016-10" db="EMBL/GenBank/DDBJ databases">
        <authorList>
            <person name="de Groot N.N."/>
        </authorList>
    </citation>
    <scope>NUCLEOTIDE SEQUENCE [LARGE SCALE GENOMIC DNA]</scope>
    <source>
        <strain evidence="5 6">DSM 1736</strain>
    </source>
</reference>
<dbReference type="OrthoDB" id="9759476at2"/>
<feature type="transmembrane region" description="Helical" evidence="3">
    <location>
        <begin position="13"/>
        <end position="46"/>
    </location>
</feature>
<evidence type="ECO:0000313" key="5">
    <source>
        <dbReference type="EMBL" id="SDN02143.1"/>
    </source>
</evidence>
<evidence type="ECO:0000256" key="3">
    <source>
        <dbReference type="SAM" id="Phobius"/>
    </source>
</evidence>
<dbReference type="Pfam" id="PF01368">
    <property type="entry name" value="DHH"/>
    <property type="match status" value="1"/>
</dbReference>
<sequence>MPQGPSIWLDTRIYLAVAALLLLIIMFYNKSVAVLGLILLAALYLYGRERHIQQQKELNAYLSRMVSNVGELAAYAVHKLPVAIALLDADGRLCWGNEVLDDWTDGNLKLGESILKVWPELPLESLWEKTEEQTFQAEGRHYQLMPKVLNELQPTEPFLAVYLLDITTTEILRGECTDNMPVVAYIQIDNYDDVLQGLSDKQRSSILFEVNKLLNEWVADLEGFIKKYGEDMYVSLFTRKALDKVFQDKFDILDKVRAIHGSHKFPVTLSMGVVADRVSMADLADRAQAGLDLALGRGGDQAAVHVGGKVQFYGGKAKAVEKNTRVKARTVAHTIREIIGAADTVLIMGHQNEDFDSLGAAMGVAKMARHLGKNVYIAVSQNNSAVSKLSELFTDYEEYRELFVSPARVEELSMEDPVLFVVDTHRPELAAAPELLGRIDKVIVIDHHRRAEEFIANPLLVYLEPSSSSTSELVTELLMYFDESVDLTRIDATALYAGIVVDTKNFSVQTGVRTFDAAAYLRRSGADPALIRFLFQMDYAATRARSEVLANAEMQAGGLILADCPANIKNAQVIAAQAADTMLRIEGVKLSIVLFYLEDDGIGVSARSNGEVNVQLLMEELGGGGHQTVAGAQVKNATLSEVRSRIIELSAKYIEESEPE</sequence>
<keyword evidence="1 3" id="KW-0472">Membrane</keyword>
<feature type="binding site" evidence="2">
    <location>
        <position position="356"/>
    </location>
    <ligand>
        <name>Mn(2+)</name>
        <dbReference type="ChEBI" id="CHEBI:29035"/>
        <label>2</label>
    </ligand>
</feature>
<dbReference type="PANTHER" id="PTHR47618:SF2">
    <property type="entry name" value="CYCLIC-DI-AMP PHOSPHODIESTERASE GDPP"/>
    <property type="match status" value="1"/>
</dbReference>
<gene>
    <name evidence="5" type="ORF">SAMN04488502_11099</name>
</gene>
<feature type="binding site" evidence="2">
    <location>
        <position position="350"/>
    </location>
    <ligand>
        <name>Mn(2+)</name>
        <dbReference type="ChEBI" id="CHEBI:29035"/>
        <label>1</label>
    </ligand>
</feature>
<comment type="similarity">
    <text evidence="1">Belongs to the GdpP/PdeA phosphodiesterase family.</text>
</comment>
<dbReference type="GO" id="GO:0005886">
    <property type="term" value="C:plasma membrane"/>
    <property type="evidence" value="ECO:0007669"/>
    <property type="project" value="UniProtKB-SubCell"/>
</dbReference>
<dbReference type="PIRSF" id="PIRSF026583">
    <property type="entry name" value="YybT"/>
    <property type="match status" value="1"/>
</dbReference>
<keyword evidence="3" id="KW-0812">Transmembrane</keyword>
<dbReference type="AlphaFoldDB" id="A0A1G9Y133"/>
<name>A0A1G9Y133_9FIRM</name>
<dbReference type="RefSeq" id="WP_139164519.1">
    <property type="nucleotide sequence ID" value="NZ_FNHB01000010.1"/>
</dbReference>
<comment type="subcellular location">
    <subcellularLocation>
        <location evidence="1">Cell membrane</location>
    </subcellularLocation>
</comment>
<feature type="binding site" evidence="2">
    <location>
        <position position="447"/>
    </location>
    <ligand>
        <name>Mn(2+)</name>
        <dbReference type="ChEBI" id="CHEBI:29035"/>
        <label>2</label>
    </ligand>
</feature>
<evidence type="ECO:0000259" key="4">
    <source>
        <dbReference type="PROSITE" id="PS50887"/>
    </source>
</evidence>
<feature type="domain" description="GGDEF" evidence="4">
    <location>
        <begin position="179"/>
        <end position="307"/>
    </location>
</feature>
<dbReference type="STRING" id="146817.SAMN04488502_11099"/>
<dbReference type="InterPro" id="IPR001667">
    <property type="entry name" value="DDH_dom"/>
</dbReference>